<dbReference type="GO" id="GO:0008720">
    <property type="term" value="F:D-lactate dehydrogenase (NAD+) activity"/>
    <property type="evidence" value="ECO:0007669"/>
    <property type="project" value="TreeGrafter"/>
</dbReference>
<dbReference type="Gene3D" id="3.40.462.10">
    <property type="entry name" value="FAD-linked oxidases, C-terminal domain"/>
    <property type="match status" value="1"/>
</dbReference>
<dbReference type="Pfam" id="PF01565">
    <property type="entry name" value="FAD_binding_4"/>
    <property type="match status" value="1"/>
</dbReference>
<feature type="domain" description="FAD-binding PCMH-type" evidence="5">
    <location>
        <begin position="58"/>
        <end position="244"/>
    </location>
</feature>
<keyword evidence="4" id="KW-0560">Oxidoreductase</keyword>
<accession>A0A2I2F0Q4</accession>
<dbReference type="PANTHER" id="PTHR11748:SF114">
    <property type="entry name" value="ARYL-ALCOHOL OXIDASE VANILLYL-ALCOHOL OXIDASE (AFU_ORTHOLOGUE AFUA_3G09500)-RELATED"/>
    <property type="match status" value="1"/>
</dbReference>
<evidence type="ECO:0000256" key="3">
    <source>
        <dbReference type="ARBA" id="ARBA00022827"/>
    </source>
</evidence>
<sequence>MYTGRILPPNTDEVTLDAFFNSVASHVGAENVSRDYIEGASPDRQGACSYADPFPIARDHTPSGAVPPQKVDEVQAILRDANRFRIPLWTVSRGKNLGYGGSAPVVKGSVVLDLHRMKRIIEINEEFAYAIVEPGATFFDLYEAVKERGLKLWPSVPSLAWGSVLGNTLDRGFGYTPEGEHAQMQCGMEVVLPNGELVRTGMGAMEGNKCFALYKGGLGPSVDGLFFQSNLGVVTKLGIHCNPAPEAFIRCEVFTPREEDLTALIDISTDLLRRRILSNSPGITNILGKILAAGEDSAVRAKIAPYIGHSAIPNEVVKEIQKVKQWPWWVNLFSLYGPPEIIKVQRDVVQRAFEAIPGSRINWELHTSPPGEFLDAEIIGPTPEILPQTGRPTLHSLSCLEFRGKGAGHIAFAPVLPPSGRDMYEWYLEAKELTMTAGFDFLADFHLFARYVIPIDLVLFTASEQDTMASLLRKLTDMTAQLGYTEYRTHVSFMDDVASHQNFNSGAMGRLNASLKDLLDPRGVLSPGKSGVWNSSAK</sequence>
<dbReference type="InterPro" id="IPR016169">
    <property type="entry name" value="FAD-bd_PCMH_sub2"/>
</dbReference>
<dbReference type="OrthoDB" id="5332616at2759"/>
<dbReference type="RefSeq" id="XP_024668223.1">
    <property type="nucleotide sequence ID" value="XM_024818077.1"/>
</dbReference>
<evidence type="ECO:0000256" key="4">
    <source>
        <dbReference type="ARBA" id="ARBA00023002"/>
    </source>
</evidence>
<dbReference type="Pfam" id="PF02913">
    <property type="entry name" value="FAD-oxidase_C"/>
    <property type="match status" value="1"/>
</dbReference>
<organism evidence="6 7">
    <name type="scientific">Aspergillus candidus</name>
    <dbReference type="NCBI Taxonomy" id="41067"/>
    <lineage>
        <taxon>Eukaryota</taxon>
        <taxon>Fungi</taxon>
        <taxon>Dikarya</taxon>
        <taxon>Ascomycota</taxon>
        <taxon>Pezizomycotina</taxon>
        <taxon>Eurotiomycetes</taxon>
        <taxon>Eurotiomycetidae</taxon>
        <taxon>Eurotiales</taxon>
        <taxon>Aspergillaceae</taxon>
        <taxon>Aspergillus</taxon>
        <taxon>Aspergillus subgen. Circumdati</taxon>
    </lineage>
</organism>
<dbReference type="GO" id="GO:0005739">
    <property type="term" value="C:mitochondrion"/>
    <property type="evidence" value="ECO:0007669"/>
    <property type="project" value="TreeGrafter"/>
</dbReference>
<dbReference type="Proteomes" id="UP000234585">
    <property type="component" value="Unassembled WGS sequence"/>
</dbReference>
<evidence type="ECO:0000313" key="6">
    <source>
        <dbReference type="EMBL" id="PLB34211.1"/>
    </source>
</evidence>
<dbReference type="GO" id="GO:1903457">
    <property type="term" value="P:lactate catabolic process"/>
    <property type="evidence" value="ECO:0007669"/>
    <property type="project" value="TreeGrafter"/>
</dbReference>
<dbReference type="AlphaFoldDB" id="A0A2I2F0Q4"/>
<dbReference type="GO" id="GO:0004458">
    <property type="term" value="F:D-lactate dehydrogenase (cytochrome) activity"/>
    <property type="evidence" value="ECO:0007669"/>
    <property type="project" value="TreeGrafter"/>
</dbReference>
<dbReference type="SUPFAM" id="SSF56176">
    <property type="entry name" value="FAD-binding/transporter-associated domain-like"/>
    <property type="match status" value="1"/>
</dbReference>
<dbReference type="InterPro" id="IPR016171">
    <property type="entry name" value="Vanillyl_alc_oxidase_C-sub2"/>
</dbReference>
<dbReference type="EMBL" id="KZ559183">
    <property type="protein sequence ID" value="PLB34211.1"/>
    <property type="molecule type" value="Genomic_DNA"/>
</dbReference>
<dbReference type="GeneID" id="36525237"/>
<evidence type="ECO:0000313" key="7">
    <source>
        <dbReference type="Proteomes" id="UP000234585"/>
    </source>
</evidence>
<gene>
    <name evidence="6" type="ORF">BDW47DRAFT_134433</name>
</gene>
<dbReference type="STRING" id="41067.A0A2I2F0Q4"/>
<dbReference type="InterPro" id="IPR016167">
    <property type="entry name" value="FAD-bd_PCMH_sub1"/>
</dbReference>
<evidence type="ECO:0000259" key="5">
    <source>
        <dbReference type="PROSITE" id="PS51387"/>
    </source>
</evidence>
<protein>
    <recommendedName>
        <fullName evidence="5">FAD-binding PCMH-type domain-containing protein</fullName>
    </recommendedName>
</protein>
<dbReference type="SUPFAM" id="SSF55103">
    <property type="entry name" value="FAD-linked oxidases, C-terminal domain"/>
    <property type="match status" value="1"/>
</dbReference>
<name>A0A2I2F0Q4_ASPCN</name>
<dbReference type="InterPro" id="IPR036318">
    <property type="entry name" value="FAD-bd_PCMH-like_sf"/>
</dbReference>
<keyword evidence="3" id="KW-0274">FAD</keyword>
<dbReference type="InterPro" id="IPR004113">
    <property type="entry name" value="FAD-bd_oxidored_4_C"/>
</dbReference>
<reference evidence="6 7" key="1">
    <citation type="submission" date="2017-12" db="EMBL/GenBank/DDBJ databases">
        <authorList>
            <consortium name="DOE Joint Genome Institute"/>
            <person name="Haridas S."/>
            <person name="Kjaerbolling I."/>
            <person name="Vesth T.C."/>
            <person name="Frisvad J.C."/>
            <person name="Nybo J.L."/>
            <person name="Theobald S."/>
            <person name="Kuo A."/>
            <person name="Bowyer P."/>
            <person name="Matsuda Y."/>
            <person name="Mondo S."/>
            <person name="Lyhne E.K."/>
            <person name="Kogle M.E."/>
            <person name="Clum A."/>
            <person name="Lipzen A."/>
            <person name="Salamov A."/>
            <person name="Ngan C.Y."/>
            <person name="Daum C."/>
            <person name="Chiniquy J."/>
            <person name="Barry K."/>
            <person name="LaButti K."/>
            <person name="Simmons B.A."/>
            <person name="Magnuson J.K."/>
            <person name="Mortensen U.H."/>
            <person name="Larsen T.O."/>
            <person name="Grigoriev I.V."/>
            <person name="Baker S.E."/>
            <person name="Andersen M.R."/>
            <person name="Nordberg H.P."/>
            <person name="Cantor M.N."/>
            <person name="Hua S.X."/>
        </authorList>
    </citation>
    <scope>NUCLEOTIDE SEQUENCE [LARGE SCALE GENOMIC DNA]</scope>
    <source>
        <strain evidence="6 7">CBS 102.13</strain>
    </source>
</reference>
<keyword evidence="2" id="KW-0285">Flavoprotein</keyword>
<dbReference type="InterPro" id="IPR016166">
    <property type="entry name" value="FAD-bd_PCMH"/>
</dbReference>
<dbReference type="InterPro" id="IPR016170">
    <property type="entry name" value="Cytok_DH_C_sf"/>
</dbReference>
<keyword evidence="7" id="KW-1185">Reference proteome</keyword>
<proteinExistence type="predicted"/>
<dbReference type="Gene3D" id="3.30.465.10">
    <property type="match status" value="1"/>
</dbReference>
<dbReference type="Gene3D" id="1.10.45.10">
    <property type="entry name" value="Vanillyl-alcohol Oxidase, Chain A, domain 4"/>
    <property type="match status" value="1"/>
</dbReference>
<dbReference type="InterPro" id="IPR016164">
    <property type="entry name" value="FAD-linked_Oxase-like_C"/>
</dbReference>
<dbReference type="GO" id="GO:0071949">
    <property type="term" value="F:FAD binding"/>
    <property type="evidence" value="ECO:0007669"/>
    <property type="project" value="InterPro"/>
</dbReference>
<dbReference type="Gene3D" id="3.30.43.10">
    <property type="entry name" value="Uridine Diphospho-n-acetylenolpyruvylglucosamine Reductase, domain 2"/>
    <property type="match status" value="1"/>
</dbReference>
<comment type="cofactor">
    <cofactor evidence="1">
        <name>FAD</name>
        <dbReference type="ChEBI" id="CHEBI:57692"/>
    </cofactor>
</comment>
<dbReference type="PANTHER" id="PTHR11748">
    <property type="entry name" value="D-LACTATE DEHYDROGENASE"/>
    <property type="match status" value="1"/>
</dbReference>
<evidence type="ECO:0000256" key="2">
    <source>
        <dbReference type="ARBA" id="ARBA00022630"/>
    </source>
</evidence>
<evidence type="ECO:0000256" key="1">
    <source>
        <dbReference type="ARBA" id="ARBA00001974"/>
    </source>
</evidence>
<dbReference type="PROSITE" id="PS51387">
    <property type="entry name" value="FAD_PCMH"/>
    <property type="match status" value="1"/>
</dbReference>
<dbReference type="InterPro" id="IPR006094">
    <property type="entry name" value="Oxid_FAD_bind_N"/>
</dbReference>